<name>A0ABV2AMN7_9EUKA</name>
<dbReference type="PANTHER" id="PTHR34117">
    <property type="entry name" value="STYLE CELL-CYCLE INHIBITOR 1"/>
    <property type="match status" value="1"/>
</dbReference>
<evidence type="ECO:0000313" key="3">
    <source>
        <dbReference type="Proteomes" id="UP001439008"/>
    </source>
</evidence>
<keyword evidence="3" id="KW-1185">Reference proteome</keyword>
<organism evidence="2 3">
    <name type="scientific">Bonamia ostreae</name>
    <dbReference type="NCBI Taxonomy" id="126728"/>
    <lineage>
        <taxon>Eukaryota</taxon>
        <taxon>Sar</taxon>
        <taxon>Rhizaria</taxon>
        <taxon>Endomyxa</taxon>
        <taxon>Ascetosporea</taxon>
        <taxon>Haplosporida</taxon>
        <taxon>Bonamia</taxon>
    </lineage>
</organism>
<proteinExistence type="predicted"/>
<accession>A0ABV2AMN7</accession>
<dbReference type="EMBL" id="JBDODL010000742">
    <property type="protein sequence ID" value="MES1920572.1"/>
    <property type="molecule type" value="Genomic_DNA"/>
</dbReference>
<sequence length="244" mass="30060">MDSLKISKEDFYKKSTEFRVWLFEQKGMYFDEQKSKKLKKLFKRFAKKWNKGKLSQKYYEGINSSAVEVPATRHQWNFDLSTRDKNTLEKIKDRVDTETYHTKTENTRKERPKIANELPMQTEAERANKRLENNILQRRERERFREEREELRDNIMPRPEKGTREAMIEKKKIKREKNRTRDEQMPALNDKFLMGSSKDDYKNMLNRKRVRQERKNIEQFERVKKHRQAEREKIEYFKQLLQKK</sequence>
<dbReference type="InterPro" id="IPR044688">
    <property type="entry name" value="SCI-1-like"/>
</dbReference>
<dbReference type="Proteomes" id="UP001439008">
    <property type="component" value="Unassembled WGS sequence"/>
</dbReference>
<feature type="coiled-coil region" evidence="1">
    <location>
        <begin position="121"/>
        <end position="183"/>
    </location>
</feature>
<gene>
    <name evidence="2" type="ORF">MHBO_002229</name>
</gene>
<keyword evidence="1" id="KW-0175">Coiled coil</keyword>
<protein>
    <submittedName>
        <fullName evidence="2">Uncharacterized protein</fullName>
    </submittedName>
</protein>
<evidence type="ECO:0000256" key="1">
    <source>
        <dbReference type="SAM" id="Coils"/>
    </source>
</evidence>
<reference evidence="2 3" key="1">
    <citation type="journal article" date="2024" name="BMC Biol.">
        <title>Comparative genomics of Ascetosporea gives new insight into the evolutionary basis for animal parasitism in Rhizaria.</title>
        <authorList>
            <person name="Hiltunen Thoren M."/>
            <person name="Onut-Brannstrom I."/>
            <person name="Alfjorden A."/>
            <person name="Peckova H."/>
            <person name="Swords F."/>
            <person name="Hooper C."/>
            <person name="Holzer A.S."/>
            <person name="Bass D."/>
            <person name="Burki F."/>
        </authorList>
    </citation>
    <scope>NUCLEOTIDE SEQUENCE [LARGE SCALE GENOMIC DNA]</scope>
    <source>
        <strain evidence="2">20-A016</strain>
    </source>
</reference>
<comment type="caution">
    <text evidence="2">The sequence shown here is derived from an EMBL/GenBank/DDBJ whole genome shotgun (WGS) entry which is preliminary data.</text>
</comment>
<dbReference type="PANTHER" id="PTHR34117:SF1">
    <property type="entry name" value="STYLE CELL-CYCLE INHIBITOR 1"/>
    <property type="match status" value="1"/>
</dbReference>
<evidence type="ECO:0000313" key="2">
    <source>
        <dbReference type="EMBL" id="MES1920572.1"/>
    </source>
</evidence>